<evidence type="ECO:0000259" key="11">
    <source>
        <dbReference type="PROSITE" id="PS50011"/>
    </source>
</evidence>
<dbReference type="AlphaFoldDB" id="A0A5E4B4P3"/>
<keyword evidence="2" id="KW-0723">Serine/threonine-protein kinase</keyword>
<comment type="caution">
    <text evidence="12">The sequence shown here is derived from an EMBL/GenBank/DDBJ whole genome shotgun (WGS) entry which is preliminary data.</text>
</comment>
<dbReference type="CDD" id="cd14003">
    <property type="entry name" value="STKc_AMPK-like"/>
    <property type="match status" value="1"/>
</dbReference>
<feature type="region of interest" description="Disordered" evidence="10">
    <location>
        <begin position="496"/>
        <end position="520"/>
    </location>
</feature>
<keyword evidence="5" id="KW-0418">Kinase</keyword>
<dbReference type="GO" id="GO:0005524">
    <property type="term" value="F:ATP binding"/>
    <property type="evidence" value="ECO:0007669"/>
    <property type="project" value="UniProtKB-UniRule"/>
</dbReference>
<sequence length="520" mass="57568">MQSQSRENSVGSQEPSSCYESALTDHYQVVRELGEGGFSHVLLARHLLTGAEVAVKVVSKAQGNVPVLSESERLMALDHRNVIQLFQVMESPSTVYMVMEHADGGDLWHYIPEVGGLQEDQARPVFRQIVRAVRHCHDRGIVHLDLKPDNVVVDIRAGSVKLIDFGLGATFTPGQKLNGFWGTVPYRAPEIVQHQEYEGPPADVWSLGVTLFLMLTGRRPFKARVANCLQDVLMQASYHLPRYLSQDACSLIRQMLRLDPRQRATLEQVMGHPWLSQGREPSPNPCSDPHPRHPDPAIMTIMFDMGYDPYHTWVSLDQRKYNEAMATYLILQHQRTQAAAGWALQARPVRRRVVGPRPGPADAPGLRPSKWCTSEPAHPVPWEHQPPEEARQAGHRGAVSASMPAIPLRFFHVGTASPSPASRGDPVPRGPQDPRPSPWRVLCGCVAEGPSSSSQGSSGQSANSGRGWRGVTRRIATCLQQLCCCLPCFRGPRSRRRAAPVQGGHRSPRFQNRVAPVDAP</sequence>
<reference evidence="12" key="1">
    <citation type="submission" date="2019-04" db="EMBL/GenBank/DDBJ databases">
        <authorList>
            <person name="Alioto T."/>
            <person name="Alioto T."/>
        </authorList>
    </citation>
    <scope>NUCLEOTIDE SEQUENCE [LARGE SCALE GENOMIC DNA]</scope>
</reference>
<dbReference type="Proteomes" id="UP000335636">
    <property type="component" value="Unassembled WGS sequence"/>
</dbReference>
<evidence type="ECO:0000256" key="10">
    <source>
        <dbReference type="SAM" id="MobiDB-lite"/>
    </source>
</evidence>
<evidence type="ECO:0000256" key="9">
    <source>
        <dbReference type="PROSITE-ProRule" id="PRU10141"/>
    </source>
</evidence>
<evidence type="ECO:0000256" key="1">
    <source>
        <dbReference type="ARBA" id="ARBA00012513"/>
    </source>
</evidence>
<dbReference type="InterPro" id="IPR000719">
    <property type="entry name" value="Prot_kinase_dom"/>
</dbReference>
<gene>
    <name evidence="12" type="ORF">MONAX_5E042554</name>
</gene>
<feature type="domain" description="Protein kinase" evidence="11">
    <location>
        <begin position="27"/>
        <end position="275"/>
    </location>
</feature>
<evidence type="ECO:0000313" key="12">
    <source>
        <dbReference type="EMBL" id="VTJ64076.1"/>
    </source>
</evidence>
<dbReference type="InterPro" id="IPR011009">
    <property type="entry name" value="Kinase-like_dom_sf"/>
</dbReference>
<evidence type="ECO:0000256" key="8">
    <source>
        <dbReference type="ARBA" id="ARBA00048679"/>
    </source>
</evidence>
<organism evidence="12 13">
    <name type="scientific">Marmota monax</name>
    <name type="common">Woodchuck</name>
    <dbReference type="NCBI Taxonomy" id="9995"/>
    <lineage>
        <taxon>Eukaryota</taxon>
        <taxon>Metazoa</taxon>
        <taxon>Chordata</taxon>
        <taxon>Craniata</taxon>
        <taxon>Vertebrata</taxon>
        <taxon>Euteleostomi</taxon>
        <taxon>Mammalia</taxon>
        <taxon>Eutheria</taxon>
        <taxon>Euarchontoglires</taxon>
        <taxon>Glires</taxon>
        <taxon>Rodentia</taxon>
        <taxon>Sciuromorpha</taxon>
        <taxon>Sciuridae</taxon>
        <taxon>Xerinae</taxon>
        <taxon>Marmotini</taxon>
        <taxon>Marmota</taxon>
    </lineage>
</organism>
<dbReference type="EMBL" id="CABDUW010000251">
    <property type="protein sequence ID" value="VTJ64076.1"/>
    <property type="molecule type" value="Genomic_DNA"/>
</dbReference>
<dbReference type="PROSITE" id="PS00107">
    <property type="entry name" value="PROTEIN_KINASE_ATP"/>
    <property type="match status" value="1"/>
</dbReference>
<dbReference type="PANTHER" id="PTHR24346:SF82">
    <property type="entry name" value="KP78A-RELATED"/>
    <property type="match status" value="1"/>
</dbReference>
<keyword evidence="13" id="KW-1185">Reference proteome</keyword>
<dbReference type="GO" id="GO:0035556">
    <property type="term" value="P:intracellular signal transduction"/>
    <property type="evidence" value="ECO:0007669"/>
    <property type="project" value="TreeGrafter"/>
</dbReference>
<dbReference type="InterPro" id="IPR017441">
    <property type="entry name" value="Protein_kinase_ATP_BS"/>
</dbReference>
<feature type="binding site" evidence="9">
    <location>
        <position position="56"/>
    </location>
    <ligand>
        <name>ATP</name>
        <dbReference type="ChEBI" id="CHEBI:30616"/>
    </ligand>
</feature>
<dbReference type="Gene3D" id="1.10.8.10">
    <property type="entry name" value="DNA helicase RuvA subunit, C-terminal domain"/>
    <property type="match status" value="1"/>
</dbReference>
<dbReference type="FunFam" id="1.10.510.10:FF:000571">
    <property type="entry name" value="Maternal embryonic leucine zipper kinase"/>
    <property type="match status" value="1"/>
</dbReference>
<dbReference type="PROSITE" id="PS00108">
    <property type="entry name" value="PROTEIN_KINASE_ST"/>
    <property type="match status" value="1"/>
</dbReference>
<name>A0A5E4B4P3_MARMO</name>
<dbReference type="PROSITE" id="PS50011">
    <property type="entry name" value="PROTEIN_KINASE_DOM"/>
    <property type="match status" value="1"/>
</dbReference>
<feature type="region of interest" description="Disordered" evidence="10">
    <location>
        <begin position="413"/>
        <end position="442"/>
    </location>
</feature>
<comment type="catalytic activity">
    <reaction evidence="7">
        <text>L-threonyl-[protein] + ATP = O-phospho-L-threonyl-[protein] + ADP + H(+)</text>
        <dbReference type="Rhea" id="RHEA:46608"/>
        <dbReference type="Rhea" id="RHEA-COMP:11060"/>
        <dbReference type="Rhea" id="RHEA-COMP:11605"/>
        <dbReference type="ChEBI" id="CHEBI:15378"/>
        <dbReference type="ChEBI" id="CHEBI:30013"/>
        <dbReference type="ChEBI" id="CHEBI:30616"/>
        <dbReference type="ChEBI" id="CHEBI:61977"/>
        <dbReference type="ChEBI" id="CHEBI:456216"/>
        <dbReference type="EC" id="2.7.11.1"/>
    </reaction>
</comment>
<dbReference type="CDD" id="cd14337">
    <property type="entry name" value="UBA_MARK_Par1"/>
    <property type="match status" value="1"/>
</dbReference>
<keyword evidence="3" id="KW-0808">Transferase</keyword>
<dbReference type="GO" id="GO:0004674">
    <property type="term" value="F:protein serine/threonine kinase activity"/>
    <property type="evidence" value="ECO:0007669"/>
    <property type="project" value="UniProtKB-KW"/>
</dbReference>
<dbReference type="FunFam" id="3.30.200.20:FF:000003">
    <property type="entry name" value="Non-specific serine/threonine protein kinase"/>
    <property type="match status" value="1"/>
</dbReference>
<protein>
    <recommendedName>
        <fullName evidence="1">non-specific serine/threonine protein kinase</fullName>
        <ecNumber evidence="1">2.7.11.1</ecNumber>
    </recommendedName>
</protein>
<feature type="region of interest" description="Disordered" evidence="10">
    <location>
        <begin position="448"/>
        <end position="467"/>
    </location>
</feature>
<dbReference type="EC" id="2.7.11.1" evidence="1"/>
<feature type="compositionally biased region" description="Low complexity" evidence="10">
    <location>
        <begin position="451"/>
        <end position="461"/>
    </location>
</feature>
<keyword evidence="4 9" id="KW-0547">Nucleotide-binding</keyword>
<evidence type="ECO:0000256" key="6">
    <source>
        <dbReference type="ARBA" id="ARBA00022840"/>
    </source>
</evidence>
<dbReference type="GO" id="GO:0005737">
    <property type="term" value="C:cytoplasm"/>
    <property type="evidence" value="ECO:0007669"/>
    <property type="project" value="TreeGrafter"/>
</dbReference>
<dbReference type="PANTHER" id="PTHR24346">
    <property type="entry name" value="MAP/MICROTUBULE AFFINITY-REGULATING KINASE"/>
    <property type="match status" value="1"/>
</dbReference>
<evidence type="ECO:0000256" key="5">
    <source>
        <dbReference type="ARBA" id="ARBA00022777"/>
    </source>
</evidence>
<keyword evidence="6 9" id="KW-0067">ATP-binding</keyword>
<accession>A0A5E4B4P3</accession>
<comment type="catalytic activity">
    <reaction evidence="8">
        <text>L-seryl-[protein] + ATP = O-phospho-L-seryl-[protein] + ADP + H(+)</text>
        <dbReference type="Rhea" id="RHEA:17989"/>
        <dbReference type="Rhea" id="RHEA-COMP:9863"/>
        <dbReference type="Rhea" id="RHEA-COMP:11604"/>
        <dbReference type="ChEBI" id="CHEBI:15378"/>
        <dbReference type="ChEBI" id="CHEBI:29999"/>
        <dbReference type="ChEBI" id="CHEBI:30616"/>
        <dbReference type="ChEBI" id="CHEBI:83421"/>
        <dbReference type="ChEBI" id="CHEBI:456216"/>
        <dbReference type="EC" id="2.7.11.1"/>
    </reaction>
</comment>
<feature type="region of interest" description="Disordered" evidence="10">
    <location>
        <begin position="353"/>
        <end position="398"/>
    </location>
</feature>
<dbReference type="SUPFAM" id="SSF56112">
    <property type="entry name" value="Protein kinase-like (PK-like)"/>
    <property type="match status" value="1"/>
</dbReference>
<dbReference type="Gene3D" id="1.10.510.10">
    <property type="entry name" value="Transferase(Phosphotransferase) domain 1"/>
    <property type="match status" value="1"/>
</dbReference>
<dbReference type="Pfam" id="PF00069">
    <property type="entry name" value="Pkinase"/>
    <property type="match status" value="1"/>
</dbReference>
<dbReference type="SMART" id="SM00220">
    <property type="entry name" value="S_TKc"/>
    <property type="match status" value="1"/>
</dbReference>
<proteinExistence type="predicted"/>
<evidence type="ECO:0000256" key="7">
    <source>
        <dbReference type="ARBA" id="ARBA00047899"/>
    </source>
</evidence>
<feature type="region of interest" description="Disordered" evidence="10">
    <location>
        <begin position="273"/>
        <end position="293"/>
    </location>
</feature>
<dbReference type="Gene3D" id="3.30.200.20">
    <property type="entry name" value="Phosphorylase Kinase, domain 1"/>
    <property type="match status" value="1"/>
</dbReference>
<dbReference type="InterPro" id="IPR008271">
    <property type="entry name" value="Ser/Thr_kinase_AS"/>
</dbReference>
<feature type="compositionally biased region" description="Pro residues" evidence="10">
    <location>
        <begin position="428"/>
        <end position="437"/>
    </location>
</feature>
<evidence type="ECO:0000313" key="13">
    <source>
        <dbReference type="Proteomes" id="UP000335636"/>
    </source>
</evidence>
<evidence type="ECO:0000256" key="2">
    <source>
        <dbReference type="ARBA" id="ARBA00022527"/>
    </source>
</evidence>
<evidence type="ECO:0000256" key="4">
    <source>
        <dbReference type="ARBA" id="ARBA00022741"/>
    </source>
</evidence>
<evidence type="ECO:0000256" key="3">
    <source>
        <dbReference type="ARBA" id="ARBA00022679"/>
    </source>
</evidence>